<dbReference type="AlphaFoldDB" id="A0A2A6CXL9"/>
<dbReference type="PROSITE" id="PS50089">
    <property type="entry name" value="ZF_RING_2"/>
    <property type="match status" value="1"/>
</dbReference>
<reference evidence="1" key="2">
    <citation type="submission" date="2022-06" db="UniProtKB">
        <authorList>
            <consortium name="EnsemblMetazoa"/>
        </authorList>
    </citation>
    <scope>IDENTIFICATION</scope>
    <source>
        <strain evidence="1">PS312</strain>
    </source>
</reference>
<protein>
    <submittedName>
        <fullName evidence="1">RING-type domain-containing protein</fullName>
    </submittedName>
</protein>
<reference evidence="2" key="1">
    <citation type="journal article" date="2008" name="Nat. Genet.">
        <title>The Pristionchus pacificus genome provides a unique perspective on nematode lifestyle and parasitism.</title>
        <authorList>
            <person name="Dieterich C."/>
            <person name="Clifton S.W."/>
            <person name="Schuster L.N."/>
            <person name="Chinwalla A."/>
            <person name="Delehaunty K."/>
            <person name="Dinkelacker I."/>
            <person name="Fulton L."/>
            <person name="Fulton R."/>
            <person name="Godfrey J."/>
            <person name="Minx P."/>
            <person name="Mitreva M."/>
            <person name="Roeseler W."/>
            <person name="Tian H."/>
            <person name="Witte H."/>
            <person name="Yang S.P."/>
            <person name="Wilson R.K."/>
            <person name="Sommer R.J."/>
        </authorList>
    </citation>
    <scope>NUCLEOTIDE SEQUENCE [LARGE SCALE GENOMIC DNA]</scope>
    <source>
        <strain evidence="2">PS312</strain>
    </source>
</reference>
<dbReference type="PROSITE" id="PS00518">
    <property type="entry name" value="ZF_RING_1"/>
    <property type="match status" value="1"/>
</dbReference>
<dbReference type="OrthoDB" id="654191at2759"/>
<accession>A0A2A6CXL9</accession>
<sequence>MGNILTITLDVLTLAQLPPDIIRKIIKMHLGERMDIWRLVGKTWTHLIDEHYNALPEINQMLINVDKDDVTVAIEVSEKDRKHFEPLLYSPRQFKDGPNENRKEAGGILTAARKDGKKYAYGMWENSEQVIIKEDEFPSKLTLDCLVGNVNSVESQVSVMNGVVTLIVKLEDGRYFATAELPKMKAAPPASIGRGVKIDVSQTIELCEDKVSASGNDLDDLAEQCCCAICSEIFDSAKNIPRVLDCGHTFCEICLYHERLCVININVQGKVLPVNYTIIGMAEQLMKTRADPKVMCKQCKTNHPTTAVRLCMKKDCNMFNQLLCFNCVIDGDHGGHSIKYDVRLEKKLSKAAIPPNVLGQIDTIKSVQEVKEYQEIVNDLTNVLMKECDALEEEFDRKVNIKSLS</sequence>
<dbReference type="EnsemblMetazoa" id="PPA36538.1">
    <property type="protein sequence ID" value="PPA36538.1"/>
    <property type="gene ID" value="WBGene00274907"/>
</dbReference>
<evidence type="ECO:0000313" key="1">
    <source>
        <dbReference type="EnsemblMetazoa" id="PPA36538.1"/>
    </source>
</evidence>
<dbReference type="Gene3D" id="3.30.40.10">
    <property type="entry name" value="Zinc/RING finger domain, C3HC4 (zinc finger)"/>
    <property type="match status" value="1"/>
</dbReference>
<keyword evidence="2" id="KW-1185">Reference proteome</keyword>
<name>A0A2A6CXL9_PRIPA</name>
<dbReference type="Proteomes" id="UP000005239">
    <property type="component" value="Unassembled WGS sequence"/>
</dbReference>
<dbReference type="InterPro" id="IPR017907">
    <property type="entry name" value="Znf_RING_CS"/>
</dbReference>
<proteinExistence type="predicted"/>
<dbReference type="InterPro" id="IPR027370">
    <property type="entry name" value="Znf-RING_euk"/>
</dbReference>
<dbReference type="SMART" id="SM00184">
    <property type="entry name" value="RING"/>
    <property type="match status" value="1"/>
</dbReference>
<dbReference type="InterPro" id="IPR013083">
    <property type="entry name" value="Znf_RING/FYVE/PHD"/>
</dbReference>
<dbReference type="InterPro" id="IPR001841">
    <property type="entry name" value="Znf_RING"/>
</dbReference>
<organism evidence="1 2">
    <name type="scientific">Pristionchus pacificus</name>
    <name type="common">Parasitic nematode worm</name>
    <dbReference type="NCBI Taxonomy" id="54126"/>
    <lineage>
        <taxon>Eukaryota</taxon>
        <taxon>Metazoa</taxon>
        <taxon>Ecdysozoa</taxon>
        <taxon>Nematoda</taxon>
        <taxon>Chromadorea</taxon>
        <taxon>Rhabditida</taxon>
        <taxon>Rhabditina</taxon>
        <taxon>Diplogasteromorpha</taxon>
        <taxon>Diplogasteroidea</taxon>
        <taxon>Neodiplogasteridae</taxon>
        <taxon>Pristionchus</taxon>
    </lineage>
</organism>
<dbReference type="Pfam" id="PF13445">
    <property type="entry name" value="zf-RING_UBOX"/>
    <property type="match status" value="1"/>
</dbReference>
<accession>A0A8R1YRB4</accession>
<dbReference type="PANTHER" id="PTHR47156">
    <property type="entry name" value="PROTEIN CBG20824"/>
    <property type="match status" value="1"/>
</dbReference>
<evidence type="ECO:0000313" key="2">
    <source>
        <dbReference type="Proteomes" id="UP000005239"/>
    </source>
</evidence>
<dbReference type="PANTHER" id="PTHR47156:SF10">
    <property type="entry name" value="E3 UBIQUITIN-PROTEIN LIGASE TRIM-21-RELATED"/>
    <property type="match status" value="1"/>
</dbReference>
<dbReference type="SUPFAM" id="SSF57850">
    <property type="entry name" value="RING/U-box"/>
    <property type="match status" value="1"/>
</dbReference>
<dbReference type="InterPro" id="IPR052667">
    <property type="entry name" value="E3_ubiquitin-ligase_RING"/>
</dbReference>
<gene>
    <name evidence="1" type="primary">WBGene00274907</name>
</gene>